<dbReference type="Proteomes" id="UP000198432">
    <property type="component" value="Unassembled WGS sequence"/>
</dbReference>
<keyword evidence="3" id="KW-1185">Reference proteome</keyword>
<keyword evidence="1" id="KW-0812">Transmembrane</keyword>
<dbReference type="EMBL" id="FZOQ01000026">
    <property type="protein sequence ID" value="SNT13015.1"/>
    <property type="molecule type" value="Genomic_DNA"/>
</dbReference>
<sequence length="389" mass="44504">MVVAALALDPLFNSHMHYGRMEPVTLFFALTSIFVVLKAMSSSYRNSRSILLYALAGLLFSLALLTTPRVGVLLLGLGITQVYYLLKKPSNARALQLVVFSGSVVLVYVCWIFVAFGSLHNLVNYYLDFHGYIGGGFSFPKQQIPLIFITTVSGIAWGLVSYKRRMPELIVFSMVSAILYYSLVHDTGTYSLLILPACYTIIGSSVALLLKQRSLKSYSRLLVAAPILTIVLFNLLFFTIKFFTIYNTLDSRDPKYIDAFIKSYIPPNSKVIGDEIYYYAVSSANSDFQYIHLYKDDISREHYQRKIYGYDFIVMSHDLNRDRPELLQLYQRNSDLVKIAEFTQLSDNNFPLIDKVSSFFRVTVRSSYDCTIYKRVKEGKRLRTYFPVE</sequence>
<evidence type="ECO:0000313" key="2">
    <source>
        <dbReference type="EMBL" id="SNT13015.1"/>
    </source>
</evidence>
<name>A0A239K4E1_9BACT</name>
<reference evidence="3" key="1">
    <citation type="submission" date="2017-06" db="EMBL/GenBank/DDBJ databases">
        <authorList>
            <person name="Varghese N."/>
            <person name="Submissions S."/>
        </authorList>
    </citation>
    <scope>NUCLEOTIDE SEQUENCE [LARGE SCALE GENOMIC DNA]</scope>
    <source>
        <strain evidence="3">NKM1</strain>
    </source>
</reference>
<dbReference type="AlphaFoldDB" id="A0A239K4E1"/>
<proteinExistence type="predicted"/>
<keyword evidence="1" id="KW-1133">Transmembrane helix</keyword>
<feature type="transmembrane region" description="Helical" evidence="1">
    <location>
        <begin position="20"/>
        <end position="37"/>
    </location>
</feature>
<protein>
    <recommendedName>
        <fullName evidence="4">Dolichyl-phosphate-mannose-protein mannosyltransferase</fullName>
    </recommendedName>
</protein>
<evidence type="ECO:0000313" key="3">
    <source>
        <dbReference type="Proteomes" id="UP000198432"/>
    </source>
</evidence>
<organism evidence="2 3">
    <name type="scientific">Pontibacter ummariensis</name>
    <dbReference type="NCBI Taxonomy" id="1610492"/>
    <lineage>
        <taxon>Bacteria</taxon>
        <taxon>Pseudomonadati</taxon>
        <taxon>Bacteroidota</taxon>
        <taxon>Cytophagia</taxon>
        <taxon>Cytophagales</taxon>
        <taxon>Hymenobacteraceae</taxon>
        <taxon>Pontibacter</taxon>
    </lineage>
</organism>
<evidence type="ECO:0000256" key="1">
    <source>
        <dbReference type="SAM" id="Phobius"/>
    </source>
</evidence>
<feature type="transmembrane region" description="Helical" evidence="1">
    <location>
        <begin position="98"/>
        <end position="123"/>
    </location>
</feature>
<feature type="transmembrane region" description="Helical" evidence="1">
    <location>
        <begin position="70"/>
        <end position="86"/>
    </location>
</feature>
<accession>A0A239K4E1</accession>
<evidence type="ECO:0008006" key="4">
    <source>
        <dbReference type="Google" id="ProtNLM"/>
    </source>
</evidence>
<feature type="transmembrane region" description="Helical" evidence="1">
    <location>
        <begin position="49"/>
        <end position="64"/>
    </location>
</feature>
<feature type="transmembrane region" description="Helical" evidence="1">
    <location>
        <begin position="143"/>
        <end position="162"/>
    </location>
</feature>
<keyword evidence="1" id="KW-0472">Membrane</keyword>
<gene>
    <name evidence="2" type="ORF">SAMN06296052_12618</name>
</gene>
<feature type="transmembrane region" description="Helical" evidence="1">
    <location>
        <begin position="190"/>
        <end position="210"/>
    </location>
</feature>
<feature type="transmembrane region" description="Helical" evidence="1">
    <location>
        <begin position="169"/>
        <end position="184"/>
    </location>
</feature>
<feature type="transmembrane region" description="Helical" evidence="1">
    <location>
        <begin position="222"/>
        <end position="246"/>
    </location>
</feature>